<dbReference type="GO" id="GO:0008270">
    <property type="term" value="F:zinc ion binding"/>
    <property type="evidence" value="ECO:0007669"/>
    <property type="project" value="InterPro"/>
</dbReference>
<dbReference type="SUPFAM" id="SSF81811">
    <property type="entry name" value="Helical domain of Sec23/24"/>
    <property type="match status" value="1"/>
</dbReference>
<dbReference type="InterPro" id="IPR036175">
    <property type="entry name" value="Sec23/24_helical_dom_sf"/>
</dbReference>
<keyword evidence="7" id="KW-0653">Protein transport</keyword>
<keyword evidence="6 7" id="KW-0968">Cytoplasmic vesicle</keyword>
<evidence type="ECO:0000256" key="6">
    <source>
        <dbReference type="ARBA" id="ARBA00023329"/>
    </source>
</evidence>
<dbReference type="EMBL" id="JALJOR010000012">
    <property type="protein sequence ID" value="KAK9807565.1"/>
    <property type="molecule type" value="Genomic_DNA"/>
</dbReference>
<gene>
    <name evidence="11" type="ORF">WJX72_002839</name>
</gene>
<accession>A0AAW1PCL5</accession>
<keyword evidence="4 7" id="KW-0931">ER-Golgi transport</keyword>
<feature type="domain" description="Zinc finger Sec23/Sec24-type" evidence="8">
    <location>
        <begin position="78"/>
        <end position="113"/>
    </location>
</feature>
<dbReference type="AlphaFoldDB" id="A0AAW1PCL5"/>
<dbReference type="Pfam" id="PF04810">
    <property type="entry name" value="zf-Sec23_Sec24"/>
    <property type="match status" value="1"/>
</dbReference>
<evidence type="ECO:0000256" key="5">
    <source>
        <dbReference type="ARBA" id="ARBA00023136"/>
    </source>
</evidence>
<protein>
    <recommendedName>
        <fullName evidence="7">Protein transport protein SEC23</fullName>
    </recommendedName>
</protein>
<dbReference type="Gene3D" id="2.60.40.1670">
    <property type="entry name" value="beta-sandwich domain of Sec23/24"/>
    <property type="match status" value="1"/>
</dbReference>
<evidence type="ECO:0000256" key="7">
    <source>
        <dbReference type="RuleBase" id="RU365030"/>
    </source>
</evidence>
<reference evidence="11 12" key="1">
    <citation type="journal article" date="2024" name="Nat. Commun.">
        <title>Phylogenomics reveals the evolutionary origins of lichenization in chlorophyte algae.</title>
        <authorList>
            <person name="Puginier C."/>
            <person name="Libourel C."/>
            <person name="Otte J."/>
            <person name="Skaloud P."/>
            <person name="Haon M."/>
            <person name="Grisel S."/>
            <person name="Petersen M."/>
            <person name="Berrin J.G."/>
            <person name="Delaux P.M."/>
            <person name="Dal Grande F."/>
            <person name="Keller J."/>
        </authorList>
    </citation>
    <scope>NUCLEOTIDE SEQUENCE [LARGE SCALE GENOMIC DNA]</scope>
    <source>
        <strain evidence="11 12">SAG 2043</strain>
    </source>
</reference>
<dbReference type="InterPro" id="IPR012990">
    <property type="entry name" value="Beta-sandwich_Sec23_24"/>
</dbReference>
<dbReference type="PANTHER" id="PTHR11141">
    <property type="entry name" value="PROTEIN TRANSPORT PROTEIN SEC23"/>
    <property type="match status" value="1"/>
</dbReference>
<keyword evidence="5 7" id="KW-0472">Membrane</keyword>
<keyword evidence="12" id="KW-1185">Reference proteome</keyword>
<comment type="function">
    <text evidence="7">Component of the coat protein complex II (COPII) which promotes the formation of transport vesicles from the endoplasmic reticulum (ER). The coat has two main functions, the physical deformation of the endoplasmic reticulum membrane into vesicles and the selection of cargo molecules.</text>
</comment>
<dbReference type="Gene3D" id="3.40.20.10">
    <property type="entry name" value="Severin"/>
    <property type="match status" value="1"/>
</dbReference>
<proteinExistence type="inferred from homology"/>
<keyword evidence="7" id="KW-0963">Cytoplasm</keyword>
<sequence length="812" mass="85853">MLCSVAWASISFPAQPSRPEDTAEQGSIDSSVSQAIVTLTSSAVLNERHASSSLGIPLGALVTPLPEGASPPLLRRPPVCCSQCGAAINAYSAVDRRRATWQCGFCSQQNQVDASMALHDPKACPELSHEAVDYVLQEFTLLDAAQAPPTVLAVDVTPDPDDFTAMQHALLQVLTSLPSQLRIGIITFSSAVSVYNLDRPGIVSATVLPGHCSAGEESWAGMRSAGSVHIAQLQTCRAIAESVVQSLRPRHKEPSTRERQRCLGEAIEVALQLADEGRAQRDGPGARVVVITTGPTTQGPGYVSLDSLDNDGALQDEYAARRAQQYFERLASSAAASGTTVDILAAGLSAVNVPYLAPVAHQSGGTLLLHEDFGPLFGANVAASLQRRVGTNGTLDIRTSPNLAVSQIIGPGSPLTQQQAAAAGTALGARFSKQARQLSALERGQGVGVCLETSGTWGAETSYVYLQVLLRWTAADGSSVQRIVTRRLRVIASPAAFLEGLNAPTAALLLAKGVVLEAQRSGADVNRAKAASLQRSIGKHLRHVVSRLGKAESLPPPGWLARSPQLWRLPVELRPLAEALYQLQRGPMLGVVVGHPDERALLHTIFLAASPAVAMCMLAPAMYVLDLSTAQLVPVPPVNLALTSGTAAVLDNGTHIFIWIGHQLALGGRPEGNGDAWTRSRAEAACERCAARLSVGRFPVPEVRTALEGSGDARYIAARLIPIHRDSLPEQEQQLAGLSQQPQANRLAAQAAMLPTDELSLYEWCRKYDVEPGAALATPVDTYVTSQSPQPASQPAQPVDAVASRLAQMAVR</sequence>
<dbReference type="GO" id="GO:0070971">
    <property type="term" value="C:endoplasmic reticulum exit site"/>
    <property type="evidence" value="ECO:0007669"/>
    <property type="project" value="TreeGrafter"/>
</dbReference>
<dbReference type="GO" id="GO:0005789">
    <property type="term" value="C:endoplasmic reticulum membrane"/>
    <property type="evidence" value="ECO:0007669"/>
    <property type="project" value="UniProtKB-SubCell"/>
</dbReference>
<dbReference type="GO" id="GO:0006886">
    <property type="term" value="P:intracellular protein transport"/>
    <property type="evidence" value="ECO:0007669"/>
    <property type="project" value="InterPro"/>
</dbReference>
<dbReference type="InterPro" id="IPR037364">
    <property type="entry name" value="Sec23"/>
</dbReference>
<evidence type="ECO:0000259" key="8">
    <source>
        <dbReference type="Pfam" id="PF04810"/>
    </source>
</evidence>
<evidence type="ECO:0000256" key="4">
    <source>
        <dbReference type="ARBA" id="ARBA00022892"/>
    </source>
</evidence>
<comment type="caution">
    <text evidence="11">The sequence shown here is derived from an EMBL/GenBank/DDBJ whole genome shotgun (WGS) entry which is preliminary data.</text>
</comment>
<dbReference type="Gene3D" id="1.20.120.730">
    <property type="entry name" value="Sec23/Sec24 helical domain"/>
    <property type="match status" value="1"/>
</dbReference>
<dbReference type="Gene3D" id="2.30.30.380">
    <property type="entry name" value="Zn-finger domain of Sec23/24"/>
    <property type="match status" value="1"/>
</dbReference>
<dbReference type="InterPro" id="IPR006896">
    <property type="entry name" value="Sec23/24_trunk_dom"/>
</dbReference>
<dbReference type="SUPFAM" id="SSF82754">
    <property type="entry name" value="C-terminal, gelsolin-like domain of Sec23/24"/>
    <property type="match status" value="1"/>
</dbReference>
<dbReference type="GO" id="GO:0005096">
    <property type="term" value="F:GTPase activator activity"/>
    <property type="evidence" value="ECO:0007669"/>
    <property type="project" value="TreeGrafter"/>
</dbReference>
<dbReference type="InterPro" id="IPR036465">
    <property type="entry name" value="vWFA_dom_sf"/>
</dbReference>
<evidence type="ECO:0000256" key="2">
    <source>
        <dbReference type="ARBA" id="ARBA00022824"/>
    </source>
</evidence>
<dbReference type="Pfam" id="PF08033">
    <property type="entry name" value="Sec23_BS"/>
    <property type="match status" value="1"/>
</dbReference>
<evidence type="ECO:0000259" key="9">
    <source>
        <dbReference type="Pfam" id="PF04811"/>
    </source>
</evidence>
<feature type="domain" description="Sec23/Sec24 beta-sandwich" evidence="10">
    <location>
        <begin position="390"/>
        <end position="490"/>
    </location>
</feature>
<dbReference type="InterPro" id="IPR029006">
    <property type="entry name" value="ADF-H/Gelsolin-like_dom_sf"/>
</dbReference>
<keyword evidence="3 7" id="KW-0862">Zinc</keyword>
<comment type="similarity">
    <text evidence="7">Belongs to the SEC23/SEC24 family. SEC23 subfamily.</text>
</comment>
<name>A0AAW1PCL5_9CHLO</name>
<dbReference type="Proteomes" id="UP001489004">
    <property type="component" value="Unassembled WGS sequence"/>
</dbReference>
<dbReference type="PANTHER" id="PTHR11141:SF6">
    <property type="entry name" value="PROTEIN TRANSPORT PROTEIN SEC23 A"/>
    <property type="match status" value="1"/>
</dbReference>
<dbReference type="InterPro" id="IPR006895">
    <property type="entry name" value="Znf_Sec23_Sec24"/>
</dbReference>
<evidence type="ECO:0000313" key="12">
    <source>
        <dbReference type="Proteomes" id="UP001489004"/>
    </source>
</evidence>
<keyword evidence="7" id="KW-0813">Transport</keyword>
<keyword evidence="1 7" id="KW-0479">Metal-binding</keyword>
<dbReference type="GO" id="GO:0090110">
    <property type="term" value="P:COPII-coated vesicle cargo loading"/>
    <property type="evidence" value="ECO:0007669"/>
    <property type="project" value="TreeGrafter"/>
</dbReference>
<evidence type="ECO:0000313" key="11">
    <source>
        <dbReference type="EMBL" id="KAK9807565.1"/>
    </source>
</evidence>
<dbReference type="Gene3D" id="3.40.50.410">
    <property type="entry name" value="von Willebrand factor, type A domain"/>
    <property type="match status" value="1"/>
</dbReference>
<evidence type="ECO:0000256" key="1">
    <source>
        <dbReference type="ARBA" id="ARBA00022723"/>
    </source>
</evidence>
<dbReference type="SUPFAM" id="SSF82919">
    <property type="entry name" value="Zn-finger domain of Sec23/24"/>
    <property type="match status" value="1"/>
</dbReference>
<evidence type="ECO:0000259" key="10">
    <source>
        <dbReference type="Pfam" id="PF08033"/>
    </source>
</evidence>
<dbReference type="Pfam" id="PF04811">
    <property type="entry name" value="Sec23_trunk"/>
    <property type="match status" value="1"/>
</dbReference>
<organism evidence="11 12">
    <name type="scientific">[Myrmecia] bisecta</name>
    <dbReference type="NCBI Taxonomy" id="41462"/>
    <lineage>
        <taxon>Eukaryota</taxon>
        <taxon>Viridiplantae</taxon>
        <taxon>Chlorophyta</taxon>
        <taxon>core chlorophytes</taxon>
        <taxon>Trebouxiophyceae</taxon>
        <taxon>Trebouxiales</taxon>
        <taxon>Trebouxiaceae</taxon>
        <taxon>Myrmecia</taxon>
    </lineage>
</organism>
<dbReference type="InterPro" id="IPR036180">
    <property type="entry name" value="Gelsolin-like_dom_sf"/>
</dbReference>
<dbReference type="SUPFAM" id="SSF81995">
    <property type="entry name" value="beta-sandwich domain of Sec23/24"/>
    <property type="match status" value="1"/>
</dbReference>
<feature type="domain" description="Sec23/Sec24 trunk" evidence="9">
    <location>
        <begin position="154"/>
        <end position="378"/>
    </location>
</feature>
<dbReference type="InterPro" id="IPR036174">
    <property type="entry name" value="Znf_Sec23_Sec24_sf"/>
</dbReference>
<dbReference type="GO" id="GO:0030127">
    <property type="term" value="C:COPII vesicle coat"/>
    <property type="evidence" value="ECO:0007669"/>
    <property type="project" value="InterPro"/>
</dbReference>
<dbReference type="SUPFAM" id="SSF53300">
    <property type="entry name" value="vWA-like"/>
    <property type="match status" value="1"/>
</dbReference>
<evidence type="ECO:0000256" key="3">
    <source>
        <dbReference type="ARBA" id="ARBA00022833"/>
    </source>
</evidence>
<comment type="subcellular location">
    <subcellularLocation>
        <location evidence="7">Cytoplasmic vesicle</location>
        <location evidence="7">COPII-coated vesicle membrane</location>
        <topology evidence="7">Peripheral membrane protein</topology>
        <orientation evidence="7">Cytoplasmic side</orientation>
    </subcellularLocation>
    <subcellularLocation>
        <location evidence="7">Endoplasmic reticulum membrane</location>
        <topology evidence="7">Peripheral membrane protein</topology>
        <orientation evidence="7">Cytoplasmic side</orientation>
    </subcellularLocation>
</comment>
<keyword evidence="2 7" id="KW-0256">Endoplasmic reticulum</keyword>